<feature type="transmembrane region" description="Helical" evidence="2">
    <location>
        <begin position="62"/>
        <end position="87"/>
    </location>
</feature>
<sequence length="382" mass="42219">MDVNVQKTLLFLLFIGLGLLLKLKIKEKKELAGIKMIILNLALPATIFIALLSVNVEVSLLVLPVIALVLNFFLFLVTPFLFPFIGIKKNSPNYRTAQMLIPSLAPGLSCFPFILEYLGEGFLAKAAMADLGNKLFVLLILYLVAMNWHYKTQNITNRSTGAKFKSLCIAMISEPVNIFIAAALILLFLGINMNSIPFLFSESLSRLSLLMTPLVLLFIGLSVNIKKRQFAEIVSLLLVRAGIVVFLAIGLIRVADIVIAEDRLLLLAFGLSACSFWPFAHIAAVDAQEKRVLNSRKTFNQNFAINILALSFPLSVVLILGILSAGNQVADLFTLVILAFVLLGCGLVYPLFLKFTQKKNTEDLPNVTEAEQLYNLKRVSEN</sequence>
<gene>
    <name evidence="3" type="ORF">DSM02_656</name>
</gene>
<feature type="transmembrane region" description="Helical" evidence="2">
    <location>
        <begin position="99"/>
        <end position="119"/>
    </location>
</feature>
<feature type="transmembrane region" description="Helical" evidence="2">
    <location>
        <begin position="6"/>
        <end position="25"/>
    </location>
</feature>
<evidence type="ECO:0000313" key="3">
    <source>
        <dbReference type="EMBL" id="RXG26656.1"/>
    </source>
</evidence>
<keyword evidence="1" id="KW-0813">Transport</keyword>
<accession>A0A4Q0PI17</accession>
<feature type="transmembrane region" description="Helical" evidence="2">
    <location>
        <begin position="37"/>
        <end position="56"/>
    </location>
</feature>
<keyword evidence="2" id="KW-0812">Transmembrane</keyword>
<protein>
    <recommendedName>
        <fullName evidence="5">Permease</fullName>
    </recommendedName>
</protein>
<feature type="transmembrane region" description="Helical" evidence="2">
    <location>
        <begin position="169"/>
        <end position="191"/>
    </location>
</feature>
<organism evidence="3 4">
    <name type="scientific">Leeuwenhoekiella polynyae</name>
    <dbReference type="NCBI Taxonomy" id="1550906"/>
    <lineage>
        <taxon>Bacteria</taxon>
        <taxon>Pseudomonadati</taxon>
        <taxon>Bacteroidota</taxon>
        <taxon>Flavobacteriia</taxon>
        <taxon>Flavobacteriales</taxon>
        <taxon>Flavobacteriaceae</taxon>
        <taxon>Leeuwenhoekiella</taxon>
    </lineage>
</organism>
<proteinExistence type="predicted"/>
<keyword evidence="2" id="KW-1133">Transmembrane helix</keyword>
<dbReference type="RefSeq" id="WP_128764286.1">
    <property type="nucleotide sequence ID" value="NZ_JBHUOO010000045.1"/>
</dbReference>
<reference evidence="3 4" key="1">
    <citation type="submission" date="2018-07" db="EMBL/GenBank/DDBJ databases">
        <title>Leeuwenhoekiella genomics.</title>
        <authorList>
            <person name="Tahon G."/>
            <person name="Willems A."/>
        </authorList>
    </citation>
    <scope>NUCLEOTIDE SEQUENCE [LARGE SCALE GENOMIC DNA]</scope>
    <source>
        <strain evidence="3 4">LMG 29608</strain>
    </source>
</reference>
<feature type="transmembrane region" description="Helical" evidence="2">
    <location>
        <begin position="303"/>
        <end position="326"/>
    </location>
</feature>
<evidence type="ECO:0000313" key="4">
    <source>
        <dbReference type="Proteomes" id="UP000289859"/>
    </source>
</evidence>
<feature type="transmembrane region" description="Helical" evidence="2">
    <location>
        <begin position="203"/>
        <end position="221"/>
    </location>
</feature>
<comment type="caution">
    <text evidence="3">The sequence shown here is derived from an EMBL/GenBank/DDBJ whole genome shotgun (WGS) entry which is preliminary data.</text>
</comment>
<dbReference type="EMBL" id="QOVK01000001">
    <property type="protein sequence ID" value="RXG26656.1"/>
    <property type="molecule type" value="Genomic_DNA"/>
</dbReference>
<evidence type="ECO:0008006" key="5">
    <source>
        <dbReference type="Google" id="ProtNLM"/>
    </source>
</evidence>
<dbReference type="Proteomes" id="UP000289859">
    <property type="component" value="Unassembled WGS sequence"/>
</dbReference>
<feature type="transmembrane region" description="Helical" evidence="2">
    <location>
        <begin position="264"/>
        <end position="283"/>
    </location>
</feature>
<dbReference type="OrthoDB" id="1490711at2"/>
<name>A0A4Q0PI17_9FLAO</name>
<dbReference type="PANTHER" id="PTHR36838">
    <property type="entry name" value="AUXIN EFFLUX CARRIER FAMILY PROTEIN"/>
    <property type="match status" value="1"/>
</dbReference>
<dbReference type="AlphaFoldDB" id="A0A4Q0PI17"/>
<dbReference type="PANTHER" id="PTHR36838:SF3">
    <property type="entry name" value="TRANSPORTER AUXIN EFFLUX CARRIER EC FAMILY"/>
    <property type="match status" value="1"/>
</dbReference>
<feature type="transmembrane region" description="Helical" evidence="2">
    <location>
        <begin position="131"/>
        <end position="148"/>
    </location>
</feature>
<keyword evidence="4" id="KW-1185">Reference proteome</keyword>
<evidence type="ECO:0000256" key="2">
    <source>
        <dbReference type="SAM" id="Phobius"/>
    </source>
</evidence>
<feature type="transmembrane region" description="Helical" evidence="2">
    <location>
        <begin position="332"/>
        <end position="352"/>
    </location>
</feature>
<keyword evidence="2" id="KW-0472">Membrane</keyword>
<feature type="transmembrane region" description="Helical" evidence="2">
    <location>
        <begin position="233"/>
        <end position="252"/>
    </location>
</feature>
<evidence type="ECO:0000256" key="1">
    <source>
        <dbReference type="ARBA" id="ARBA00022448"/>
    </source>
</evidence>